<dbReference type="EnsemblPlants" id="ONIVA06G30410.1">
    <property type="protein sequence ID" value="ONIVA06G30410.1"/>
    <property type="gene ID" value="ONIVA06G30410"/>
</dbReference>
<feature type="region of interest" description="Disordered" evidence="1">
    <location>
        <begin position="18"/>
        <end position="52"/>
    </location>
</feature>
<keyword evidence="4" id="KW-1185">Reference proteome</keyword>
<dbReference type="OMA" id="MVSVDIM"/>
<dbReference type="HOGENOM" id="CLU_084335_0_0_1"/>
<evidence type="ECO:0000256" key="2">
    <source>
        <dbReference type="SAM" id="Phobius"/>
    </source>
</evidence>
<feature type="transmembrane region" description="Helical" evidence="2">
    <location>
        <begin position="243"/>
        <end position="264"/>
    </location>
</feature>
<dbReference type="Proteomes" id="UP000006591">
    <property type="component" value="Chromosome 6"/>
</dbReference>
<feature type="compositionally biased region" description="Basic and acidic residues" evidence="1">
    <location>
        <begin position="28"/>
        <end position="37"/>
    </location>
</feature>
<organism evidence="3">
    <name type="scientific">Oryza nivara</name>
    <name type="common">Indian wild rice</name>
    <name type="synonym">Oryza sativa f. spontanea</name>
    <dbReference type="NCBI Taxonomy" id="4536"/>
    <lineage>
        <taxon>Eukaryota</taxon>
        <taxon>Viridiplantae</taxon>
        <taxon>Streptophyta</taxon>
        <taxon>Embryophyta</taxon>
        <taxon>Tracheophyta</taxon>
        <taxon>Spermatophyta</taxon>
        <taxon>Magnoliopsida</taxon>
        <taxon>Liliopsida</taxon>
        <taxon>Poales</taxon>
        <taxon>Poaceae</taxon>
        <taxon>BOP clade</taxon>
        <taxon>Oryzoideae</taxon>
        <taxon>Oryzeae</taxon>
        <taxon>Oryzinae</taxon>
        <taxon>Oryza</taxon>
    </lineage>
</organism>
<evidence type="ECO:0000313" key="4">
    <source>
        <dbReference type="Proteomes" id="UP000006591"/>
    </source>
</evidence>
<proteinExistence type="predicted"/>
<feature type="transmembrane region" description="Helical" evidence="2">
    <location>
        <begin position="218"/>
        <end position="237"/>
    </location>
</feature>
<evidence type="ECO:0000313" key="3">
    <source>
        <dbReference type="EnsemblPlants" id="ONIVA06G30410.1"/>
    </source>
</evidence>
<dbReference type="AlphaFoldDB" id="A0A0E0HVJ7"/>
<evidence type="ECO:0000256" key="1">
    <source>
        <dbReference type="SAM" id="MobiDB-lite"/>
    </source>
</evidence>
<feature type="transmembrane region" description="Helical" evidence="2">
    <location>
        <begin position="165"/>
        <end position="185"/>
    </location>
</feature>
<name>A0A0E0HVJ7_ORYNI</name>
<feature type="transmembrane region" description="Helical" evidence="2">
    <location>
        <begin position="140"/>
        <end position="159"/>
    </location>
</feature>
<keyword evidence="2" id="KW-0812">Transmembrane</keyword>
<reference evidence="3" key="2">
    <citation type="submission" date="2018-04" db="EMBL/GenBank/DDBJ databases">
        <title>OnivRS2 (Oryza nivara Reference Sequence Version 2).</title>
        <authorList>
            <person name="Zhang J."/>
            <person name="Kudrna D."/>
            <person name="Lee S."/>
            <person name="Talag J."/>
            <person name="Rajasekar S."/>
            <person name="Welchert J."/>
            <person name="Hsing Y.-I."/>
            <person name="Wing R.A."/>
        </authorList>
    </citation>
    <scope>NUCLEOTIDE SEQUENCE [LARGE SCALE GENOMIC DNA]</scope>
    <source>
        <strain evidence="3">SL10</strain>
    </source>
</reference>
<sequence length="288" mass="31291">MVSVDIMPANLNDLTDSKAASHSAFETCKPRAKEHSRARLPPHANSSPPRPDLRRIVERWTDKIASKGGLGAKAAATHRVVKTGRAEAGVVYSNILLPVSIASSLPSIPFPLRAASSPRLADQPLVPPAFRPLKMVKVDTSSFVILLYCASPMVAVAWQAEPLQWSLLLLLGIWLIGCFKLFGLLHIMFPAYHGDNHCTGAATPISPGCVELVNRAEVAWSGYILMAAPVLAVWAGFISGPEISFLAFLLLLLGCRFVYLAMLAPSKFKMSLQHFHGPHQKKKKKEAS</sequence>
<accession>A0A0E0HVJ7</accession>
<keyword evidence="2" id="KW-0472">Membrane</keyword>
<dbReference type="Gramene" id="ONIVA06G30410.1">
    <property type="protein sequence ID" value="ONIVA06G30410.1"/>
    <property type="gene ID" value="ONIVA06G30410"/>
</dbReference>
<keyword evidence="2" id="KW-1133">Transmembrane helix</keyword>
<protein>
    <submittedName>
        <fullName evidence="3">Uncharacterized protein</fullName>
    </submittedName>
</protein>
<reference evidence="3" key="1">
    <citation type="submission" date="2015-04" db="UniProtKB">
        <authorList>
            <consortium name="EnsemblPlants"/>
        </authorList>
    </citation>
    <scope>IDENTIFICATION</scope>
    <source>
        <strain evidence="3">SL10</strain>
    </source>
</reference>